<evidence type="ECO:0000313" key="2">
    <source>
        <dbReference type="Proteomes" id="UP000181951"/>
    </source>
</evidence>
<name>A0A1H8NTY8_9ACTN</name>
<reference evidence="1 2" key="1">
    <citation type="submission" date="2016-10" db="EMBL/GenBank/DDBJ databases">
        <authorList>
            <person name="de Groot N.N."/>
        </authorList>
    </citation>
    <scope>NUCLEOTIDE SEQUENCE [LARGE SCALE GENOMIC DNA]</scope>
    <source>
        <strain evidence="1 2">CGMCC 4.2026</strain>
    </source>
</reference>
<dbReference type="SUPFAM" id="SSF55961">
    <property type="entry name" value="Bet v1-like"/>
    <property type="match status" value="1"/>
</dbReference>
<dbReference type="STRING" id="310780.SAMN05216267_102396"/>
<accession>A0A1H8NTY8</accession>
<organism evidence="1 2">
    <name type="scientific">Actinacidiphila rubida</name>
    <dbReference type="NCBI Taxonomy" id="310780"/>
    <lineage>
        <taxon>Bacteria</taxon>
        <taxon>Bacillati</taxon>
        <taxon>Actinomycetota</taxon>
        <taxon>Actinomycetes</taxon>
        <taxon>Kitasatosporales</taxon>
        <taxon>Streptomycetaceae</taxon>
        <taxon>Actinacidiphila</taxon>
    </lineage>
</organism>
<dbReference type="Gene3D" id="3.30.530.20">
    <property type="match status" value="1"/>
</dbReference>
<dbReference type="AlphaFoldDB" id="A0A1H8NTY8"/>
<dbReference type="Proteomes" id="UP000181951">
    <property type="component" value="Unassembled WGS sequence"/>
</dbReference>
<dbReference type="InterPro" id="IPR023393">
    <property type="entry name" value="START-like_dom_sf"/>
</dbReference>
<sequence>MPSVSTNVFVSRPAAEVFDFLADARNLALWSSGVASVEATFVTPGPHAVYHYRFPGRRRPHVLVCADFEPCRRIAFRGERMWSPFGTQVPLYAFDLLPHADGTLVRLSVTSSLSAALVLMAPLVAMAWRRDLPADGRKFCDVLGGVLTPAAPLHGPLAAPPAAAAQGAAGEAAGAPGGPAVPAGTAMRTSAAPHGFDYAH</sequence>
<dbReference type="Pfam" id="PF10604">
    <property type="entry name" value="Polyketide_cyc2"/>
    <property type="match status" value="1"/>
</dbReference>
<keyword evidence="2" id="KW-1185">Reference proteome</keyword>
<dbReference type="EMBL" id="FODD01000023">
    <property type="protein sequence ID" value="SEO33059.1"/>
    <property type="molecule type" value="Genomic_DNA"/>
</dbReference>
<evidence type="ECO:0000313" key="1">
    <source>
        <dbReference type="EMBL" id="SEO33059.1"/>
    </source>
</evidence>
<protein>
    <submittedName>
        <fullName evidence="1">Polyketide cyclase / dehydrase and lipid transport</fullName>
    </submittedName>
</protein>
<proteinExistence type="predicted"/>
<gene>
    <name evidence="1" type="ORF">SAMN05216267_102396</name>
</gene>
<dbReference type="InterPro" id="IPR019587">
    <property type="entry name" value="Polyketide_cyclase/dehydratase"/>
</dbReference>